<sequence>MSSKKSRSSKKDYIITNSGTNSRGNHYCHRESSEGAGYHYSNKDGSWYYHNQDGSRYFDDGKGHAKYTDPSGNVHLKGSSEGDI</sequence>
<dbReference type="InParanoid" id="A0A401H5C3"/>
<proteinExistence type="predicted"/>
<dbReference type="GeneID" id="38786531"/>
<keyword evidence="3" id="KW-1185">Reference proteome</keyword>
<protein>
    <submittedName>
        <fullName evidence="2">Uncharacterized protein</fullName>
    </submittedName>
</protein>
<dbReference type="OrthoDB" id="5415522at2759"/>
<dbReference type="RefSeq" id="XP_027620527.1">
    <property type="nucleotide sequence ID" value="XM_027764726.1"/>
</dbReference>
<feature type="region of interest" description="Disordered" evidence="1">
    <location>
        <begin position="60"/>
        <end position="84"/>
    </location>
</feature>
<feature type="compositionally biased region" description="Polar residues" evidence="1">
    <location>
        <begin position="15"/>
        <end position="24"/>
    </location>
</feature>
<gene>
    <name evidence="2" type="ORF">SCP_1602770</name>
</gene>
<accession>A0A401H5C3</accession>
<evidence type="ECO:0000313" key="2">
    <source>
        <dbReference type="EMBL" id="GBE89614.1"/>
    </source>
</evidence>
<dbReference type="Proteomes" id="UP000287166">
    <property type="component" value="Unassembled WGS sequence"/>
</dbReference>
<dbReference type="AlphaFoldDB" id="A0A401H5C3"/>
<evidence type="ECO:0000313" key="3">
    <source>
        <dbReference type="Proteomes" id="UP000287166"/>
    </source>
</evidence>
<feature type="region of interest" description="Disordered" evidence="1">
    <location>
        <begin position="1"/>
        <end position="28"/>
    </location>
</feature>
<dbReference type="EMBL" id="BFAD01000016">
    <property type="protein sequence ID" value="GBE89614.1"/>
    <property type="molecule type" value="Genomic_DNA"/>
</dbReference>
<dbReference type="STRING" id="139825.A0A401H5C3"/>
<comment type="caution">
    <text evidence="2">The sequence shown here is derived from an EMBL/GenBank/DDBJ whole genome shotgun (WGS) entry which is preliminary data.</text>
</comment>
<name>A0A401H5C3_9APHY</name>
<organism evidence="2 3">
    <name type="scientific">Sparassis crispa</name>
    <dbReference type="NCBI Taxonomy" id="139825"/>
    <lineage>
        <taxon>Eukaryota</taxon>
        <taxon>Fungi</taxon>
        <taxon>Dikarya</taxon>
        <taxon>Basidiomycota</taxon>
        <taxon>Agaricomycotina</taxon>
        <taxon>Agaricomycetes</taxon>
        <taxon>Polyporales</taxon>
        <taxon>Sparassidaceae</taxon>
        <taxon>Sparassis</taxon>
    </lineage>
</organism>
<evidence type="ECO:0000256" key="1">
    <source>
        <dbReference type="SAM" id="MobiDB-lite"/>
    </source>
</evidence>
<reference evidence="2 3" key="1">
    <citation type="journal article" date="2018" name="Sci. Rep.">
        <title>Genome sequence of the cauliflower mushroom Sparassis crispa (Hanabiratake) and its association with beneficial usage.</title>
        <authorList>
            <person name="Kiyama R."/>
            <person name="Furutani Y."/>
            <person name="Kawaguchi K."/>
            <person name="Nakanishi T."/>
        </authorList>
    </citation>
    <scope>NUCLEOTIDE SEQUENCE [LARGE SCALE GENOMIC DNA]</scope>
</reference>